<dbReference type="InterPro" id="IPR035901">
    <property type="entry name" value="GIY-YIG_endonuc_sf"/>
</dbReference>
<evidence type="ECO:0000259" key="1">
    <source>
        <dbReference type="SMART" id="SM00465"/>
    </source>
</evidence>
<organism evidence="2 3">
    <name type="scientific">Paramecium bursaria Chlorella virus NY2A</name>
    <name type="common">PBCV-NY2A</name>
    <dbReference type="NCBI Taxonomy" id="46021"/>
    <lineage>
        <taxon>Viruses</taxon>
        <taxon>Varidnaviria</taxon>
        <taxon>Bamfordvirae</taxon>
        <taxon>Nucleocytoviricota</taxon>
        <taxon>Megaviricetes</taxon>
        <taxon>Algavirales</taxon>
        <taxon>Phycodnaviridae</taxon>
        <taxon>Chlorovirus</taxon>
        <taxon>Chlorovirus americanus</taxon>
    </lineage>
</organism>
<dbReference type="SMART" id="SM00465">
    <property type="entry name" value="GIYc"/>
    <property type="match status" value="1"/>
</dbReference>
<reference evidence="2 3" key="1">
    <citation type="journal article" date="2007" name="Virology">
        <title>Sequence and annotation of the 369-kb NY-2A and the 345-kb AR158 viruses that infect Chlorella NC64A.</title>
        <authorList>
            <person name="Fitzgerald L.A."/>
            <person name="Graves M.V."/>
            <person name="Li X."/>
            <person name="Feldblyum T."/>
            <person name="Nierman W.C."/>
            <person name="Van Etten J.L."/>
        </authorList>
    </citation>
    <scope>NUCLEOTIDE SEQUENCE [LARGE SCALE GENOMIC DNA]</scope>
    <source>
        <strain evidence="2 3">NY-2A</strain>
    </source>
</reference>
<dbReference type="KEGG" id="vg:5659209"/>
<protein>
    <submittedName>
        <fullName evidence="2">Uncharacterized protein B297R</fullName>
    </submittedName>
</protein>
<evidence type="ECO:0000313" key="2">
    <source>
        <dbReference type="EMBL" id="ABT14696.1"/>
    </source>
</evidence>
<dbReference type="OrthoDB" id="11506at10239"/>
<accession>A7IWH2</accession>
<dbReference type="SUPFAM" id="SSF82771">
    <property type="entry name" value="GIY-YIG endonuclease"/>
    <property type="match status" value="1"/>
</dbReference>
<proteinExistence type="predicted"/>
<feature type="domain" description="GIY-YIG" evidence="1">
    <location>
        <begin position="19"/>
        <end position="111"/>
    </location>
</feature>
<dbReference type="InterPro" id="IPR000305">
    <property type="entry name" value="GIY-YIG_endonuc"/>
</dbReference>
<dbReference type="InterPro" id="IPR003647">
    <property type="entry name" value="Intron_nuc_1_rpt"/>
</dbReference>
<dbReference type="SMART" id="SM00497">
    <property type="entry name" value="IENR1"/>
    <property type="match status" value="2"/>
</dbReference>
<name>A7IWH2_PBCVN</name>
<dbReference type="Pfam" id="PF01541">
    <property type="entry name" value="GIY-YIG"/>
    <property type="match status" value="1"/>
</dbReference>
<evidence type="ECO:0000313" key="3">
    <source>
        <dbReference type="Proteomes" id="UP000202419"/>
    </source>
</evidence>
<sequence length="364" mass="41804">MMFWVVYAISKNIPIVDLSEGAMLLLDPEEWNYLYIGFTHQFEVRMGQHFNNAHDDSYEWSQKFYNRIRNRWDDFDKTILVRGIKTEQEAKDLEIELIAKYNSYKNGMNSTRGGDGASPGADNHMARKIVAYNNSTGEETSYEYIKECAKKLGIIESNIGNILFSDSSHTQTKSKDGVYYQFKYAEDMTPFVENMPTPGEKRSGEDNSMARAIVSYNNSTGEETSYTYIVECAEKLGISESNISQVLSPDYINSQAKSKDGTWYQFKYEDDMTPFVDHMPTPNEKKSGGRHPRANPVCAFGKLYECAQTASDILIEVVDTNDKKFICNWIHRKKFPGDVFKVSKEFYELYKDSDIQITKSHIDS</sequence>
<dbReference type="GeneID" id="5659209"/>
<keyword evidence="3" id="KW-1185">Reference proteome</keyword>
<dbReference type="RefSeq" id="YP_001497493.1">
    <property type="nucleotide sequence ID" value="NC_009898.1"/>
</dbReference>
<dbReference type="Proteomes" id="UP000202419">
    <property type="component" value="Segment"/>
</dbReference>
<gene>
    <name evidence="2" type="primary">B297R</name>
    <name evidence="2" type="ORF">NY2A_B297R</name>
</gene>
<dbReference type="EMBL" id="DQ491002">
    <property type="protein sequence ID" value="ABT14696.1"/>
    <property type="molecule type" value="Genomic_DNA"/>
</dbReference>
<dbReference type="Gene3D" id="3.40.1440.10">
    <property type="entry name" value="GIY-YIG endonuclease"/>
    <property type="match status" value="1"/>
</dbReference>
<organismHost>
    <name type="scientific">Chlorella</name>
    <dbReference type="NCBI Taxonomy" id="3071"/>
</organismHost>